<dbReference type="SUPFAM" id="SSF53807">
    <property type="entry name" value="Helical backbone' metal receptor"/>
    <property type="match status" value="1"/>
</dbReference>
<name>A0ABY1BLF3_9PSED</name>
<dbReference type="Pfam" id="PF01497">
    <property type="entry name" value="Peripla_BP_2"/>
    <property type="match status" value="1"/>
</dbReference>
<protein>
    <submittedName>
        <fullName evidence="2">Iron complex transport system substrate-binding protein</fullName>
    </submittedName>
</protein>
<sequence length="297" mass="30985">MRLAQILGGLAAVLLFPNQVLAAEPLPQRWVSAGGALSEWVVELGGEARLVGVDTTSLHPASLSRLPSIGYQRQLAAEGILSLQPQLLLGTEEMGPPPVLAQLKAAGVQVEVLPSTPDLSTLAANLQRIGTLLGEPQRASARFDAYREQLQRQADWLAQAQQPAPRVLLVVGHAGGSPLAAGRGTAGAWLVEQAGGRNLPEHEGYKTLSTEALLALDPEVLVIADRRLKGDAARDALLAQNPALAATTAARTGRLLTLDPTLLVGGLGPRVPDGLAAMSAAFYPARQPLTAEASPKP</sequence>
<comment type="caution">
    <text evidence="2">The sequence shown here is derived from an EMBL/GenBank/DDBJ whole genome shotgun (WGS) entry which is preliminary data.</text>
</comment>
<dbReference type="Gene3D" id="3.40.50.1980">
    <property type="entry name" value="Nitrogenase molybdenum iron protein domain"/>
    <property type="match status" value="2"/>
</dbReference>
<dbReference type="PROSITE" id="PS50983">
    <property type="entry name" value="FE_B12_PBP"/>
    <property type="match status" value="1"/>
</dbReference>
<organism evidence="2 3">
    <name type="scientific">Pseudomonas cuatrocienegasensis</name>
    <dbReference type="NCBI Taxonomy" id="543360"/>
    <lineage>
        <taxon>Bacteria</taxon>
        <taxon>Pseudomonadati</taxon>
        <taxon>Pseudomonadota</taxon>
        <taxon>Gammaproteobacteria</taxon>
        <taxon>Pseudomonadales</taxon>
        <taxon>Pseudomonadaceae</taxon>
        <taxon>Pseudomonas</taxon>
    </lineage>
</organism>
<dbReference type="PANTHER" id="PTHR30535">
    <property type="entry name" value="VITAMIN B12-BINDING PROTEIN"/>
    <property type="match status" value="1"/>
</dbReference>
<evidence type="ECO:0000313" key="3">
    <source>
        <dbReference type="Proteomes" id="UP000198512"/>
    </source>
</evidence>
<gene>
    <name evidence="2" type="ORF">SAMN05216600_115105</name>
</gene>
<reference evidence="2 3" key="1">
    <citation type="submission" date="2016-10" db="EMBL/GenBank/DDBJ databases">
        <authorList>
            <person name="Varghese N."/>
            <person name="Submissions S."/>
        </authorList>
    </citation>
    <scope>NUCLEOTIDE SEQUENCE [LARGE SCALE GENOMIC DNA]</scope>
    <source>
        <strain evidence="2 3">CIP 109853</strain>
    </source>
</reference>
<evidence type="ECO:0000313" key="2">
    <source>
        <dbReference type="EMBL" id="SER12043.1"/>
    </source>
</evidence>
<dbReference type="InterPro" id="IPR050902">
    <property type="entry name" value="ABC_Transporter_SBP"/>
</dbReference>
<dbReference type="PANTHER" id="PTHR30535:SF4">
    <property type="entry name" value="HEMIN-BINDING PERIPLASMIC PROTEIN HMUT"/>
    <property type="match status" value="1"/>
</dbReference>
<dbReference type="RefSeq" id="WP_069521546.1">
    <property type="nucleotide sequence ID" value="NZ_FOFP01000015.1"/>
</dbReference>
<feature type="domain" description="Fe/B12 periplasmic-binding" evidence="1">
    <location>
        <begin position="29"/>
        <end position="286"/>
    </location>
</feature>
<dbReference type="InterPro" id="IPR002491">
    <property type="entry name" value="ABC_transptr_periplasmic_BD"/>
</dbReference>
<dbReference type="Proteomes" id="UP000198512">
    <property type="component" value="Unassembled WGS sequence"/>
</dbReference>
<evidence type="ECO:0000259" key="1">
    <source>
        <dbReference type="PROSITE" id="PS50983"/>
    </source>
</evidence>
<proteinExistence type="predicted"/>
<keyword evidence="3" id="KW-1185">Reference proteome</keyword>
<accession>A0ABY1BLF3</accession>
<dbReference type="EMBL" id="FOFP01000015">
    <property type="protein sequence ID" value="SER12043.1"/>
    <property type="molecule type" value="Genomic_DNA"/>
</dbReference>